<dbReference type="InterPro" id="IPR016181">
    <property type="entry name" value="Acyl_CoA_acyltransferase"/>
</dbReference>
<evidence type="ECO:0000313" key="2">
    <source>
        <dbReference type="EMBL" id="KAL2798626.1"/>
    </source>
</evidence>
<gene>
    <name evidence="2" type="ORF">BJX66DRAFT_333988</name>
</gene>
<dbReference type="CDD" id="cd04301">
    <property type="entry name" value="NAT_SF"/>
    <property type="match status" value="1"/>
</dbReference>
<dbReference type="EMBL" id="JBFTWV010000012">
    <property type="protein sequence ID" value="KAL2798626.1"/>
    <property type="molecule type" value="Genomic_DNA"/>
</dbReference>
<protein>
    <submittedName>
        <fullName evidence="2">Acyl-CoA N-acyltransferase</fullName>
    </submittedName>
</protein>
<dbReference type="Pfam" id="PF00583">
    <property type="entry name" value="Acetyltransf_1"/>
    <property type="match status" value="1"/>
</dbReference>
<sequence>MQSPPTPPPDTPVPFSYTINPLEPTEYSTAFTIADICFAPLDTLIFKKDSYPPSPSSSAQRTKARIARLTNSTPQPTLFKATDTLTGHIIGIPHWTIHHHDEEITQSVTDAVNNIVNASIPEMNRDAVRGFYTMVTEGKRDVLRVDVPVRGVYGPRGKDFPVVKLTRRVELETVFVHPAYWRRGVASALLEWVIKEAERLGLIVYLEATEEGRRVYERVGFEVVRGEWFDAGVFGGKGGCEYTFMVRRPTGMIAD</sequence>
<keyword evidence="3" id="KW-1185">Reference proteome</keyword>
<dbReference type="PANTHER" id="PTHR42791:SF2">
    <property type="entry name" value="N-ACETYLTRANSFERASE DOMAIN-CONTAINING PROTEIN"/>
    <property type="match status" value="1"/>
</dbReference>
<dbReference type="InterPro" id="IPR000182">
    <property type="entry name" value="GNAT_dom"/>
</dbReference>
<dbReference type="PROSITE" id="PS51186">
    <property type="entry name" value="GNAT"/>
    <property type="match status" value="1"/>
</dbReference>
<accession>A0ABR4GHT7</accession>
<proteinExistence type="predicted"/>
<evidence type="ECO:0000259" key="1">
    <source>
        <dbReference type="PROSITE" id="PS51186"/>
    </source>
</evidence>
<dbReference type="SUPFAM" id="SSF55729">
    <property type="entry name" value="Acyl-CoA N-acyltransferases (Nat)"/>
    <property type="match status" value="1"/>
</dbReference>
<feature type="domain" description="N-acetyltransferase" evidence="1">
    <location>
        <begin position="99"/>
        <end position="247"/>
    </location>
</feature>
<dbReference type="Gene3D" id="3.40.630.30">
    <property type="match status" value="1"/>
</dbReference>
<dbReference type="InterPro" id="IPR052523">
    <property type="entry name" value="Trichothecene_AcTrans"/>
</dbReference>
<organism evidence="2 3">
    <name type="scientific">Aspergillus keveii</name>
    <dbReference type="NCBI Taxonomy" id="714993"/>
    <lineage>
        <taxon>Eukaryota</taxon>
        <taxon>Fungi</taxon>
        <taxon>Dikarya</taxon>
        <taxon>Ascomycota</taxon>
        <taxon>Pezizomycotina</taxon>
        <taxon>Eurotiomycetes</taxon>
        <taxon>Eurotiomycetidae</taxon>
        <taxon>Eurotiales</taxon>
        <taxon>Aspergillaceae</taxon>
        <taxon>Aspergillus</taxon>
        <taxon>Aspergillus subgen. Nidulantes</taxon>
    </lineage>
</organism>
<comment type="caution">
    <text evidence="2">The sequence shown here is derived from an EMBL/GenBank/DDBJ whole genome shotgun (WGS) entry which is preliminary data.</text>
</comment>
<evidence type="ECO:0000313" key="3">
    <source>
        <dbReference type="Proteomes" id="UP001610563"/>
    </source>
</evidence>
<name>A0ABR4GHT7_9EURO</name>
<dbReference type="PANTHER" id="PTHR42791">
    <property type="entry name" value="GNAT FAMILY ACETYLTRANSFERASE"/>
    <property type="match status" value="1"/>
</dbReference>
<reference evidence="2 3" key="1">
    <citation type="submission" date="2024-07" db="EMBL/GenBank/DDBJ databases">
        <title>Section-level genome sequencing and comparative genomics of Aspergillus sections Usti and Cavernicolus.</title>
        <authorList>
            <consortium name="Lawrence Berkeley National Laboratory"/>
            <person name="Nybo J.L."/>
            <person name="Vesth T.C."/>
            <person name="Theobald S."/>
            <person name="Frisvad J.C."/>
            <person name="Larsen T.O."/>
            <person name="Kjaerboelling I."/>
            <person name="Rothschild-Mancinelli K."/>
            <person name="Lyhne E.K."/>
            <person name="Kogle M.E."/>
            <person name="Barry K."/>
            <person name="Clum A."/>
            <person name="Na H."/>
            <person name="Ledsgaard L."/>
            <person name="Lin J."/>
            <person name="Lipzen A."/>
            <person name="Kuo A."/>
            <person name="Riley R."/>
            <person name="Mondo S."/>
            <person name="Labutti K."/>
            <person name="Haridas S."/>
            <person name="Pangalinan J."/>
            <person name="Salamov A.A."/>
            <person name="Simmons B.A."/>
            <person name="Magnuson J.K."/>
            <person name="Chen J."/>
            <person name="Drula E."/>
            <person name="Henrissat B."/>
            <person name="Wiebenga A."/>
            <person name="Lubbers R.J."/>
            <person name="Gomes A.C."/>
            <person name="Makela M.R."/>
            <person name="Stajich J."/>
            <person name="Grigoriev I.V."/>
            <person name="Mortensen U.H."/>
            <person name="De Vries R.P."/>
            <person name="Baker S.E."/>
            <person name="Andersen M.R."/>
        </authorList>
    </citation>
    <scope>NUCLEOTIDE SEQUENCE [LARGE SCALE GENOMIC DNA]</scope>
    <source>
        <strain evidence="2 3">CBS 209.92</strain>
    </source>
</reference>
<dbReference type="Proteomes" id="UP001610563">
    <property type="component" value="Unassembled WGS sequence"/>
</dbReference>